<dbReference type="InterPro" id="IPR020109">
    <property type="entry name" value="Holin_r1t"/>
</dbReference>
<dbReference type="Proteomes" id="UP000297792">
    <property type="component" value="Unassembled WGS sequence"/>
</dbReference>
<protein>
    <submittedName>
        <fullName evidence="1">Uncharacterized protein</fullName>
    </submittedName>
</protein>
<reference evidence="1 2" key="1">
    <citation type="submission" date="2018-12" db="EMBL/GenBank/DDBJ databases">
        <title>Draft genome sequences of Mycolicibacterium peregrinum isolated from a pig with lymphadenitis and from soil on the same Japanese pig farm.</title>
        <authorList>
            <person name="Komatsu T."/>
            <person name="Ohya K."/>
            <person name="Sawai K."/>
            <person name="Odoi J.O."/>
            <person name="Otsu K."/>
            <person name="Ota A."/>
            <person name="Ito T."/>
            <person name="Kawai M."/>
            <person name="Maruyama F."/>
        </authorList>
    </citation>
    <scope>NUCLEOTIDE SEQUENCE [LARGE SCALE GENOMIC DNA]</scope>
    <source>
        <strain evidence="1 2">138</strain>
    </source>
</reference>
<dbReference type="Pfam" id="PF16945">
    <property type="entry name" value="Phage_r1t_holin"/>
    <property type="match status" value="1"/>
</dbReference>
<accession>A0A4Z0HI13</accession>
<organism evidence="1 2">
    <name type="scientific">Mycolicibacterium peregrinum</name>
    <name type="common">Mycobacterium peregrinum</name>
    <dbReference type="NCBI Taxonomy" id="43304"/>
    <lineage>
        <taxon>Bacteria</taxon>
        <taxon>Bacillati</taxon>
        <taxon>Actinomycetota</taxon>
        <taxon>Actinomycetes</taxon>
        <taxon>Mycobacteriales</taxon>
        <taxon>Mycobacteriaceae</taxon>
        <taxon>Mycolicibacterium</taxon>
    </lineage>
</organism>
<comment type="caution">
    <text evidence="1">The sequence shown here is derived from an EMBL/GenBank/DDBJ whole genome shotgun (WGS) entry which is preliminary data.</text>
</comment>
<name>A0A4Z0HI13_MYCPR</name>
<dbReference type="AlphaFoldDB" id="A0A4Z0HI13"/>
<proteinExistence type="predicted"/>
<dbReference type="RefSeq" id="WP_135361705.1">
    <property type="nucleotide sequence ID" value="NZ_RWJZ01000016.1"/>
</dbReference>
<sequence length="79" mass="7944">MYTLTWLKDAAERALSTAAQSALATIGVSSVDVLHLDWRAVLSIAGGAALVSVLKSVVVGAAPIGTPNSATPVKLDAGK</sequence>
<evidence type="ECO:0000313" key="2">
    <source>
        <dbReference type="Proteomes" id="UP000297792"/>
    </source>
</evidence>
<evidence type="ECO:0000313" key="1">
    <source>
        <dbReference type="EMBL" id="TGB37861.1"/>
    </source>
</evidence>
<keyword evidence="2" id="KW-1185">Reference proteome</keyword>
<gene>
    <name evidence="1" type="ORF">EJD98_25255</name>
</gene>
<dbReference type="EMBL" id="RWKA01000018">
    <property type="protein sequence ID" value="TGB37861.1"/>
    <property type="molecule type" value="Genomic_DNA"/>
</dbReference>